<keyword evidence="8" id="KW-0411">Iron-sulfur</keyword>
<dbReference type="InterPro" id="IPR017927">
    <property type="entry name" value="FAD-bd_FR_type"/>
</dbReference>
<evidence type="ECO:0000256" key="1">
    <source>
        <dbReference type="ARBA" id="ARBA00001917"/>
    </source>
</evidence>
<proteinExistence type="predicted"/>
<evidence type="ECO:0000256" key="5">
    <source>
        <dbReference type="ARBA" id="ARBA00022723"/>
    </source>
</evidence>
<dbReference type="GO" id="GO:0016491">
    <property type="term" value="F:oxidoreductase activity"/>
    <property type="evidence" value="ECO:0007669"/>
    <property type="project" value="UniProtKB-KW"/>
</dbReference>
<dbReference type="SUPFAM" id="SSF63380">
    <property type="entry name" value="Riboflavin synthase domain-like"/>
    <property type="match status" value="1"/>
</dbReference>
<keyword evidence="12" id="KW-1185">Reference proteome</keyword>
<evidence type="ECO:0000313" key="11">
    <source>
        <dbReference type="EMBL" id="MEK8030262.1"/>
    </source>
</evidence>
<evidence type="ECO:0000256" key="2">
    <source>
        <dbReference type="ARBA" id="ARBA00022630"/>
    </source>
</evidence>
<protein>
    <submittedName>
        <fullName evidence="11">PDR/VanB family oxidoreductase</fullName>
        <ecNumber evidence="11">1.-.-.-</ecNumber>
    </submittedName>
</protein>
<dbReference type="PROSITE" id="PS51384">
    <property type="entry name" value="FAD_FR"/>
    <property type="match status" value="1"/>
</dbReference>
<dbReference type="RefSeq" id="WP_341424610.1">
    <property type="nucleotide sequence ID" value="NZ_JBBUTG010000002.1"/>
</dbReference>
<feature type="domain" description="2Fe-2S ferredoxin-type" evidence="9">
    <location>
        <begin position="237"/>
        <end position="324"/>
    </location>
</feature>
<dbReference type="InterPro" id="IPR054582">
    <property type="entry name" value="DmmA-like_N"/>
</dbReference>
<comment type="caution">
    <text evidence="11">The sequence shown here is derived from an EMBL/GenBank/DDBJ whole genome shotgun (WGS) entry which is preliminary data.</text>
</comment>
<dbReference type="InterPro" id="IPR050415">
    <property type="entry name" value="MRET"/>
</dbReference>
<sequence length="324" mass="34384">MNAGPLQTLRVTAKRVAAEDVCELTLEPLPGMTLAPFEAGAHLELHLPGGLLRPYSLSNDPAERHRYVLGVLREPASRGGSLAVHDRLEVGQTLQASPPRCHFPLQATPAHKLLLAGGIGITPLLAMARQLAREGGSFELHYAARSNDRMAFTDVLTGSGPLAARTRLYAGDQGERIDLAEVIAAQAAGSELYVCGPAGFMNAALQAAREQGWAESRLHRELFGAEPVTHSGADRAFEIEIAGSGQIVSVPVGCTAAQALQTAGLPLLTSCEQGVCGTCLTRVVSGEPDHRDQYLTPEEQAANDQFLPCCSRARSTRLVIDLSV</sequence>
<dbReference type="Gene3D" id="3.10.20.30">
    <property type="match status" value="1"/>
</dbReference>
<accession>A0ABU9BJW3</accession>
<comment type="cofactor">
    <cofactor evidence="1">
        <name>FMN</name>
        <dbReference type="ChEBI" id="CHEBI:58210"/>
    </cofactor>
</comment>
<dbReference type="PROSITE" id="PS00197">
    <property type="entry name" value="2FE2S_FER_1"/>
    <property type="match status" value="1"/>
</dbReference>
<dbReference type="InterPro" id="IPR036010">
    <property type="entry name" value="2Fe-2S_ferredoxin-like_sf"/>
</dbReference>
<dbReference type="SUPFAM" id="SSF52343">
    <property type="entry name" value="Ferredoxin reductase-like, C-terminal NADP-linked domain"/>
    <property type="match status" value="1"/>
</dbReference>
<keyword evidence="6 11" id="KW-0560">Oxidoreductase</keyword>
<dbReference type="Gene3D" id="3.40.50.80">
    <property type="entry name" value="Nucleotide-binding domain of ferredoxin-NADP reductase (FNR) module"/>
    <property type="match status" value="1"/>
</dbReference>
<dbReference type="EC" id="1.-.-.-" evidence="11"/>
<dbReference type="InterPro" id="IPR017938">
    <property type="entry name" value="Riboflavin_synthase-like_b-brl"/>
</dbReference>
<evidence type="ECO:0000259" key="9">
    <source>
        <dbReference type="PROSITE" id="PS51085"/>
    </source>
</evidence>
<dbReference type="PANTHER" id="PTHR47354">
    <property type="entry name" value="NADH OXIDOREDUCTASE HCR"/>
    <property type="match status" value="1"/>
</dbReference>
<evidence type="ECO:0000256" key="3">
    <source>
        <dbReference type="ARBA" id="ARBA00022643"/>
    </source>
</evidence>
<evidence type="ECO:0000313" key="12">
    <source>
        <dbReference type="Proteomes" id="UP001371218"/>
    </source>
</evidence>
<dbReference type="InterPro" id="IPR039261">
    <property type="entry name" value="FNR_nucleotide-bd"/>
</dbReference>
<feature type="domain" description="FAD-binding FR-type" evidence="10">
    <location>
        <begin position="4"/>
        <end position="106"/>
    </location>
</feature>
<dbReference type="PRINTS" id="PR00409">
    <property type="entry name" value="PHDIOXRDTASE"/>
</dbReference>
<dbReference type="EMBL" id="JBBUTG010000002">
    <property type="protein sequence ID" value="MEK8030262.1"/>
    <property type="molecule type" value="Genomic_DNA"/>
</dbReference>
<dbReference type="InterPro" id="IPR006058">
    <property type="entry name" value="2Fe2S_fd_BS"/>
</dbReference>
<dbReference type="Gene3D" id="2.40.30.10">
    <property type="entry name" value="Translation factors"/>
    <property type="match status" value="1"/>
</dbReference>
<evidence type="ECO:0000256" key="7">
    <source>
        <dbReference type="ARBA" id="ARBA00023004"/>
    </source>
</evidence>
<reference evidence="11 12" key="1">
    <citation type="submission" date="2024-04" db="EMBL/GenBank/DDBJ databases">
        <title>Novel species of the genus Ideonella isolated from streams.</title>
        <authorList>
            <person name="Lu H."/>
        </authorList>
    </citation>
    <scope>NUCLEOTIDE SEQUENCE [LARGE SCALE GENOMIC DNA]</scope>
    <source>
        <strain evidence="11 12">DXS29W</strain>
    </source>
</reference>
<keyword evidence="4" id="KW-0001">2Fe-2S</keyword>
<dbReference type="SUPFAM" id="SSF54292">
    <property type="entry name" value="2Fe-2S ferredoxin-like"/>
    <property type="match status" value="1"/>
</dbReference>
<dbReference type="CDD" id="cd00207">
    <property type="entry name" value="fer2"/>
    <property type="match status" value="1"/>
</dbReference>
<gene>
    <name evidence="11" type="ORF">AACH06_05450</name>
</gene>
<dbReference type="Pfam" id="PF00111">
    <property type="entry name" value="Fer2"/>
    <property type="match status" value="1"/>
</dbReference>
<keyword evidence="3" id="KW-0288">FMN</keyword>
<dbReference type="Pfam" id="PF22290">
    <property type="entry name" value="DmmA-like_N"/>
    <property type="match status" value="1"/>
</dbReference>
<dbReference type="Proteomes" id="UP001371218">
    <property type="component" value="Unassembled WGS sequence"/>
</dbReference>
<dbReference type="PROSITE" id="PS51085">
    <property type="entry name" value="2FE2S_FER_2"/>
    <property type="match status" value="1"/>
</dbReference>
<evidence type="ECO:0000259" key="10">
    <source>
        <dbReference type="PROSITE" id="PS51384"/>
    </source>
</evidence>
<evidence type="ECO:0000256" key="8">
    <source>
        <dbReference type="ARBA" id="ARBA00023014"/>
    </source>
</evidence>
<name>A0ABU9BJW3_9BURK</name>
<evidence type="ECO:0000256" key="4">
    <source>
        <dbReference type="ARBA" id="ARBA00022714"/>
    </source>
</evidence>
<keyword evidence="5" id="KW-0479">Metal-binding</keyword>
<keyword evidence="7" id="KW-0408">Iron</keyword>
<dbReference type="InterPro" id="IPR001041">
    <property type="entry name" value="2Fe-2S_ferredoxin-type"/>
</dbReference>
<evidence type="ECO:0000256" key="6">
    <source>
        <dbReference type="ARBA" id="ARBA00023002"/>
    </source>
</evidence>
<organism evidence="11 12">
    <name type="scientific">Ideonella lacteola</name>
    <dbReference type="NCBI Taxonomy" id="2984193"/>
    <lineage>
        <taxon>Bacteria</taxon>
        <taxon>Pseudomonadati</taxon>
        <taxon>Pseudomonadota</taxon>
        <taxon>Betaproteobacteria</taxon>
        <taxon>Burkholderiales</taxon>
        <taxon>Sphaerotilaceae</taxon>
        <taxon>Ideonella</taxon>
    </lineage>
</organism>
<dbReference type="InterPro" id="IPR012675">
    <property type="entry name" value="Beta-grasp_dom_sf"/>
</dbReference>
<dbReference type="CDD" id="cd06185">
    <property type="entry name" value="PDR_like"/>
    <property type="match status" value="1"/>
</dbReference>
<keyword evidence="2" id="KW-0285">Flavoprotein</keyword>
<dbReference type="PANTHER" id="PTHR47354:SF1">
    <property type="entry name" value="CARNITINE MONOOXYGENASE REDUCTASE SUBUNIT"/>
    <property type="match status" value="1"/>
</dbReference>